<keyword evidence="5" id="KW-1185">Reference proteome</keyword>
<proteinExistence type="predicted"/>
<sequence length="111" mass="12392">MIDADQSLVTYGGTTIRLSPNHFILFDTLAKAYPRIVTRDQIYDSLYALRPDCDWPELKIIDVMICKVRPQLAPIGMTIETAWGRGWKLAAGTVSPDAVAIASDRLRKRSA</sequence>
<evidence type="ECO:0000256" key="1">
    <source>
        <dbReference type="ARBA" id="ARBA00023125"/>
    </source>
</evidence>
<gene>
    <name evidence="4" type="ORF">ABXS05_03160</name>
</gene>
<dbReference type="Gene3D" id="1.10.10.10">
    <property type="entry name" value="Winged helix-like DNA-binding domain superfamily/Winged helix DNA-binding domain"/>
    <property type="match status" value="1"/>
</dbReference>
<evidence type="ECO:0000313" key="4">
    <source>
        <dbReference type="EMBL" id="MEW9304521.1"/>
    </source>
</evidence>
<dbReference type="CDD" id="cd00383">
    <property type="entry name" value="trans_reg_C"/>
    <property type="match status" value="1"/>
</dbReference>
<evidence type="ECO:0000259" key="3">
    <source>
        <dbReference type="PROSITE" id="PS51755"/>
    </source>
</evidence>
<reference evidence="4 5" key="1">
    <citation type="submission" date="2024-07" db="EMBL/GenBank/DDBJ databases">
        <title>Description of Labrys sedimenti sp. nov., isolated from a diclofenac-degrading enrichment culture.</title>
        <authorList>
            <person name="Tancsics A."/>
            <person name="Csepanyi A."/>
        </authorList>
    </citation>
    <scope>NUCLEOTIDE SEQUENCE [LARGE SCALE GENOMIC DNA]</scope>
    <source>
        <strain evidence="4 5">LMG 23578</strain>
    </source>
</reference>
<comment type="caution">
    <text evidence="4">The sequence shown here is derived from an EMBL/GenBank/DDBJ whole genome shotgun (WGS) entry which is preliminary data.</text>
</comment>
<dbReference type="EMBL" id="JBFNQD010000001">
    <property type="protein sequence ID" value="MEW9304521.1"/>
    <property type="molecule type" value="Genomic_DNA"/>
</dbReference>
<keyword evidence="1 2" id="KW-0238">DNA-binding</keyword>
<dbReference type="InterPro" id="IPR036388">
    <property type="entry name" value="WH-like_DNA-bd_sf"/>
</dbReference>
<dbReference type="SMART" id="SM00862">
    <property type="entry name" value="Trans_reg_C"/>
    <property type="match status" value="1"/>
</dbReference>
<dbReference type="SUPFAM" id="SSF46894">
    <property type="entry name" value="C-terminal effector domain of the bipartite response regulators"/>
    <property type="match status" value="1"/>
</dbReference>
<protein>
    <submittedName>
        <fullName evidence="4">Winged helix-turn-helix domain-containing protein</fullName>
    </submittedName>
</protein>
<name>A0ABV3PG63_9HYPH</name>
<dbReference type="Pfam" id="PF00486">
    <property type="entry name" value="Trans_reg_C"/>
    <property type="match status" value="1"/>
</dbReference>
<dbReference type="PROSITE" id="PS51755">
    <property type="entry name" value="OMPR_PHOB"/>
    <property type="match status" value="1"/>
</dbReference>
<feature type="DNA-binding region" description="OmpR/PhoB-type" evidence="2">
    <location>
        <begin position="1"/>
        <end position="91"/>
    </location>
</feature>
<accession>A0ABV3PG63</accession>
<dbReference type="Proteomes" id="UP001555786">
    <property type="component" value="Unassembled WGS sequence"/>
</dbReference>
<organism evidence="4 5">
    <name type="scientific">Labrys neptuniae</name>
    <dbReference type="NCBI Taxonomy" id="376174"/>
    <lineage>
        <taxon>Bacteria</taxon>
        <taxon>Pseudomonadati</taxon>
        <taxon>Pseudomonadota</taxon>
        <taxon>Alphaproteobacteria</taxon>
        <taxon>Hyphomicrobiales</taxon>
        <taxon>Xanthobacteraceae</taxon>
        <taxon>Labrys</taxon>
    </lineage>
</organism>
<evidence type="ECO:0000256" key="2">
    <source>
        <dbReference type="PROSITE-ProRule" id="PRU01091"/>
    </source>
</evidence>
<dbReference type="InterPro" id="IPR016032">
    <property type="entry name" value="Sig_transdc_resp-reg_C-effctor"/>
</dbReference>
<dbReference type="RefSeq" id="WP_367623425.1">
    <property type="nucleotide sequence ID" value="NZ_JBFNQD010000001.1"/>
</dbReference>
<evidence type="ECO:0000313" key="5">
    <source>
        <dbReference type="Proteomes" id="UP001555786"/>
    </source>
</evidence>
<dbReference type="InterPro" id="IPR001867">
    <property type="entry name" value="OmpR/PhoB-type_DNA-bd"/>
</dbReference>
<feature type="domain" description="OmpR/PhoB-type" evidence="3">
    <location>
        <begin position="1"/>
        <end position="91"/>
    </location>
</feature>